<dbReference type="OrthoDB" id="2433584at2"/>
<comment type="caution">
    <text evidence="1">The sequence shown here is derived from an EMBL/GenBank/DDBJ whole genome shotgun (WGS) entry which is preliminary data.</text>
</comment>
<reference evidence="1 2" key="1">
    <citation type="submission" date="2019-03" db="EMBL/GenBank/DDBJ databases">
        <authorList>
            <person name="He R.-H."/>
        </authorList>
    </citation>
    <scope>NUCLEOTIDE SEQUENCE [LARGE SCALE GENOMIC DNA]</scope>
    <source>
        <strain evidence="2">SH 714</strain>
    </source>
</reference>
<gene>
    <name evidence="1" type="ORF">E3U55_03120</name>
</gene>
<organism evidence="1 2">
    <name type="scientific">Filobacillus milosensis</name>
    <dbReference type="NCBI Taxonomy" id="94137"/>
    <lineage>
        <taxon>Bacteria</taxon>
        <taxon>Bacillati</taxon>
        <taxon>Bacillota</taxon>
        <taxon>Bacilli</taxon>
        <taxon>Bacillales</taxon>
        <taxon>Bacillaceae</taxon>
        <taxon>Filobacillus</taxon>
    </lineage>
</organism>
<sequence>MWKKGILPMNQAEIHEFLVHFFYKRQATIELNERGLLKVKLTEELDQKLMNRPFYWQYVKKLGKQGEPMSVTFISDESKKEEKGEWIHYGSPRLEQLFQMIFEEGRYAELYEETNQDERQALHPWFICNLKVRYQGSYTQDELVSIGVYLINGTMRFKMMDEILQESFVNVIPDYCYKIPPIISHNRAIQMINQEISLRINQKSSAFEQESMELYQKELNMTDHLFKTREDEDTEVLQKNIEEQIYNRLYPKVQLKLINCGLFYLTENRSKHMMNIS</sequence>
<keyword evidence="2" id="KW-1185">Reference proteome</keyword>
<dbReference type="InterPro" id="IPR024562">
    <property type="entry name" value="YqhG"/>
</dbReference>
<evidence type="ECO:0000313" key="2">
    <source>
        <dbReference type="Proteomes" id="UP000297975"/>
    </source>
</evidence>
<name>A0A4Y8IQG8_9BACI</name>
<dbReference type="AlphaFoldDB" id="A0A4Y8IQG8"/>
<accession>A0A4Y8IQG8</accession>
<evidence type="ECO:0000313" key="1">
    <source>
        <dbReference type="EMBL" id="TFB23818.1"/>
    </source>
</evidence>
<dbReference type="EMBL" id="SOPW01000003">
    <property type="protein sequence ID" value="TFB23818.1"/>
    <property type="molecule type" value="Genomic_DNA"/>
</dbReference>
<proteinExistence type="predicted"/>
<dbReference type="Pfam" id="PF11079">
    <property type="entry name" value="YqhG"/>
    <property type="match status" value="1"/>
</dbReference>
<protein>
    <submittedName>
        <fullName evidence="1">Uncharacterized protein</fullName>
    </submittedName>
</protein>
<dbReference type="Proteomes" id="UP000297975">
    <property type="component" value="Unassembled WGS sequence"/>
</dbReference>